<dbReference type="InterPro" id="IPR001900">
    <property type="entry name" value="RNase_II/R"/>
</dbReference>
<dbReference type="GO" id="GO:0000175">
    <property type="term" value="F:3'-5'-RNA exonuclease activity"/>
    <property type="evidence" value="ECO:0007669"/>
    <property type="project" value="TreeGrafter"/>
</dbReference>
<feature type="compositionally biased region" description="Gly residues" evidence="2">
    <location>
        <begin position="329"/>
        <end position="338"/>
    </location>
</feature>
<dbReference type="Pfam" id="PF17877">
    <property type="entry name" value="Dis3l2_C_term"/>
    <property type="match status" value="1"/>
</dbReference>
<evidence type="ECO:0000256" key="2">
    <source>
        <dbReference type="SAM" id="MobiDB-lite"/>
    </source>
</evidence>
<feature type="compositionally biased region" description="Polar residues" evidence="2">
    <location>
        <begin position="277"/>
        <end position="286"/>
    </location>
</feature>
<feature type="compositionally biased region" description="Polar residues" evidence="2">
    <location>
        <begin position="1209"/>
        <end position="1230"/>
    </location>
</feature>
<dbReference type="FunFam" id="2.40.50.700:FF:000002">
    <property type="entry name" value="Cell wall biogenesis protein"/>
    <property type="match status" value="1"/>
</dbReference>
<evidence type="ECO:0000313" key="5">
    <source>
        <dbReference type="Proteomes" id="UP000253472"/>
    </source>
</evidence>
<dbReference type="PANTHER" id="PTHR23355:SF9">
    <property type="entry name" value="DIS3-LIKE EXONUCLEASE 2"/>
    <property type="match status" value="1"/>
</dbReference>
<feature type="compositionally biased region" description="Basic residues" evidence="2">
    <location>
        <begin position="236"/>
        <end position="247"/>
    </location>
</feature>
<feature type="compositionally biased region" description="Polar residues" evidence="2">
    <location>
        <begin position="140"/>
        <end position="156"/>
    </location>
</feature>
<feature type="region of interest" description="Disordered" evidence="2">
    <location>
        <begin position="428"/>
        <end position="503"/>
    </location>
</feature>
<accession>A0A367YI26</accession>
<evidence type="ECO:0000313" key="4">
    <source>
        <dbReference type="EMBL" id="RCK65239.1"/>
    </source>
</evidence>
<feature type="region of interest" description="Disordered" evidence="2">
    <location>
        <begin position="65"/>
        <end position="126"/>
    </location>
</feature>
<evidence type="ECO:0000256" key="1">
    <source>
        <dbReference type="ARBA" id="ARBA00005785"/>
    </source>
</evidence>
<feature type="compositionally biased region" description="Low complexity" evidence="2">
    <location>
        <begin position="1"/>
        <end position="11"/>
    </location>
</feature>
<dbReference type="Gene3D" id="2.40.50.140">
    <property type="entry name" value="Nucleic acid-binding proteins"/>
    <property type="match status" value="1"/>
</dbReference>
<gene>
    <name evidence="4" type="primary">SSD1</name>
    <name evidence="4" type="ORF">Cantr_00735</name>
</gene>
<dbReference type="Pfam" id="PF00773">
    <property type="entry name" value="RNB"/>
    <property type="match status" value="1"/>
</dbReference>
<dbReference type="Pfam" id="PF17849">
    <property type="entry name" value="OB_Dis3"/>
    <property type="match status" value="1"/>
</dbReference>
<name>A0A367YI26_9ASCO</name>
<dbReference type="Proteomes" id="UP000253472">
    <property type="component" value="Unassembled WGS sequence"/>
</dbReference>
<feature type="compositionally biased region" description="Low complexity" evidence="2">
    <location>
        <begin position="265"/>
        <end position="276"/>
    </location>
</feature>
<dbReference type="Gene3D" id="2.40.50.690">
    <property type="match status" value="1"/>
</dbReference>
<comment type="similarity">
    <text evidence="1">Belongs to the RNR ribonuclease family.</text>
</comment>
<proteinExistence type="inferred from homology"/>
<feature type="domain" description="RNB" evidence="3">
    <location>
        <begin position="695"/>
        <end position="1018"/>
    </location>
</feature>
<dbReference type="OrthoDB" id="372421at2759"/>
<dbReference type="InterPro" id="IPR041093">
    <property type="entry name" value="Dis3l2-like_C"/>
</dbReference>
<dbReference type="GO" id="GO:0006402">
    <property type="term" value="P:mRNA catabolic process"/>
    <property type="evidence" value="ECO:0007669"/>
    <property type="project" value="TreeGrafter"/>
</dbReference>
<dbReference type="EMBL" id="QLNQ01000021">
    <property type="protein sequence ID" value="RCK65239.1"/>
    <property type="molecule type" value="Genomic_DNA"/>
</dbReference>
<reference evidence="4 5" key="1">
    <citation type="submission" date="2018-06" db="EMBL/GenBank/DDBJ databases">
        <title>Whole genome sequencing of Candida tropicalis (genome annotated by CSBL at Korea University).</title>
        <authorList>
            <person name="Ahn J."/>
        </authorList>
    </citation>
    <scope>NUCLEOTIDE SEQUENCE [LARGE SCALE GENOMIC DNA]</scope>
    <source>
        <strain evidence="4 5">ATCC 20962</strain>
    </source>
</reference>
<feature type="region of interest" description="Disordered" evidence="2">
    <location>
        <begin position="139"/>
        <end position="341"/>
    </location>
</feature>
<organism evidence="4 5">
    <name type="scientific">Candida viswanathii</name>
    <dbReference type="NCBI Taxonomy" id="5486"/>
    <lineage>
        <taxon>Eukaryota</taxon>
        <taxon>Fungi</taxon>
        <taxon>Dikarya</taxon>
        <taxon>Ascomycota</taxon>
        <taxon>Saccharomycotina</taxon>
        <taxon>Pichiomycetes</taxon>
        <taxon>Debaryomycetaceae</taxon>
        <taxon>Candida/Lodderomyces clade</taxon>
        <taxon>Candida</taxon>
    </lineage>
</organism>
<dbReference type="InterPro" id="IPR050180">
    <property type="entry name" value="RNR_Ribonuclease"/>
</dbReference>
<protein>
    <submittedName>
        <fullName evidence="4">Virulence protein SSD1</fullName>
    </submittedName>
</protein>
<dbReference type="Gene3D" id="2.40.50.700">
    <property type="match status" value="1"/>
</dbReference>
<dbReference type="InterPro" id="IPR041505">
    <property type="entry name" value="Dis3_CSD2"/>
</dbReference>
<feature type="region of interest" description="Disordered" evidence="2">
    <location>
        <begin position="1"/>
        <end position="35"/>
    </location>
</feature>
<dbReference type="FunFam" id="2.40.50.140:FF:000100">
    <property type="entry name" value="Cell wall biogenesis protein phosphatase"/>
    <property type="match status" value="1"/>
</dbReference>
<dbReference type="PANTHER" id="PTHR23355">
    <property type="entry name" value="RIBONUCLEASE"/>
    <property type="match status" value="1"/>
</dbReference>
<feature type="compositionally biased region" description="Low complexity" evidence="2">
    <location>
        <begin position="319"/>
        <end position="328"/>
    </location>
</feature>
<dbReference type="InterPro" id="IPR012340">
    <property type="entry name" value="NA-bd_OB-fold"/>
</dbReference>
<keyword evidence="5" id="KW-1185">Reference proteome</keyword>
<dbReference type="GO" id="GO:0003723">
    <property type="term" value="F:RNA binding"/>
    <property type="evidence" value="ECO:0007669"/>
    <property type="project" value="InterPro"/>
</dbReference>
<dbReference type="STRING" id="5486.A0A367YI26"/>
<dbReference type="SUPFAM" id="SSF50249">
    <property type="entry name" value="Nucleic acid-binding proteins"/>
    <property type="match status" value="3"/>
</dbReference>
<feature type="compositionally biased region" description="Low complexity" evidence="2">
    <location>
        <begin position="172"/>
        <end position="183"/>
    </location>
</feature>
<comment type="caution">
    <text evidence="4">The sequence shown here is derived from an EMBL/GenBank/DDBJ whole genome shotgun (WGS) entry which is preliminary data.</text>
</comment>
<feature type="compositionally biased region" description="Low complexity" evidence="2">
    <location>
        <begin position="97"/>
        <end position="107"/>
    </location>
</feature>
<sequence>MSASNNNNNNNTPARVSSRKGKNLHVAHRRSPSELTNLMVEQYNLQRQLEQVQAQQKLLEAQQNQQQQQFVYPPPPGQTQGELLPPPSSPGFGGSNRGSHSRSSSINTHRRTGSGGAGTAHGHSRRHSLGLNEAIKAAANQRQNNRTSTLSPTVPNESKIDTSDAIGSFKFPPSSNDDAPASPELSSHNRSRSLAYGQQPFKFPPTPDQSASEPRGNSLLPPNPNFTVTQSPDRGHNRRSSHFRTRSRGGGNTNAEGMNANWRAQQQSPQQQQLQQNHNRQSSTLEPPQAGFVPGHKPRNSSYGGGSSVSSLLQFLPHNGAGAPNAGNQQGGGAGGPNIGLNSNNGRKTLFAPYLPQSSLPELINEGRLVTGTLRVNKKNRSDAYVSTDGLLDADIFICGSKDRNRALEGDLVAVELLIVDEVWESKKEKEEKKRRKDNTLTNRPLTDDIHNDATSAPTTAEGSTTATSKEDGASNEEDGSGGLGRRGSLKQRPTMKKNDDVEVEGQSLLLVEEEEINDEIKPLYAGHVVAVVDRIPGQLFAGTLGLLRPAQAAQAARDKKNGNESSVHTPKAPKIVWFKPTDKKVPLIAIPTEQAPKDFVENHEKYADQLFVASIKRWPITSLHPFGTLVSKLGPIDSSETEIDSILRDNNFLCDEYPDDNDDEATIAANVYDLPSVEPEFENVKRAEYLNDYIIAFTQTGGFVDHALHVKRISNTKIELGFHVVDIAYFIKPGSTLDRKSKKRSSSVFLPQKVVNLFPKQVNKLVSFKENEKNLAVSVVFEIDTSNFEVEDLYIHESVIVPKQLVTYDSFDTILLGKSVDSISSATSDYIKTFSLIAKEFRRHRLSNRSLGISPNLTLLDQLDDEKVRLDLNVFKDSLAFDVISEISHKVNSAIAAKVHAGLGDHAILRRHPLPTLQKMETFVRKATNLGFKIDTTTSSTLQNSILKIDDPVKRMCVETLLFKCMSRGKYYVAGKQDADSYAHYYFNLPLYTHFNAPLRRYADLIVHRQLKMVLNKESEEKDLDSLKATADYCNFKKDCAANAQEQAIHLLLSQTINEMSESAGQLLCMGTVVQVYESSFDVFLPEFGVEKRVHGDQLPLVKAEFDKVDRVLELYWEKGVDSATYIPPDEQSSLSYRNSIKNKYRTSALQAAKIQSKSTLTSSTIASDTVAEKLAKLNLDAPKLTVPALKANDEFKEVDSVKDETHSMPSSPTQSSIPKNVRTSSSSTIQATGDSIGLAPYLQDCITRVEGDSYIQVIKELTQVPVLLRAEIGMALPCLTVRVLNPFAD</sequence>
<feature type="compositionally biased region" description="Basic residues" evidence="2">
    <location>
        <begin position="17"/>
        <end position="30"/>
    </location>
</feature>
<feature type="region of interest" description="Disordered" evidence="2">
    <location>
        <begin position="1201"/>
        <end position="1230"/>
    </location>
</feature>
<feature type="compositionally biased region" description="Polar residues" evidence="2">
    <location>
        <begin position="453"/>
        <end position="468"/>
    </location>
</feature>
<dbReference type="GO" id="GO:0000932">
    <property type="term" value="C:P-body"/>
    <property type="evidence" value="ECO:0007669"/>
    <property type="project" value="TreeGrafter"/>
</dbReference>
<dbReference type="FunFam" id="2.40.50.690:FF:000001">
    <property type="entry name" value="Cell wall biogenesis protein"/>
    <property type="match status" value="1"/>
</dbReference>
<dbReference type="SMART" id="SM00955">
    <property type="entry name" value="RNB"/>
    <property type="match status" value="1"/>
</dbReference>
<evidence type="ECO:0000259" key="3">
    <source>
        <dbReference type="SMART" id="SM00955"/>
    </source>
</evidence>